<dbReference type="Proteomes" id="UP000760819">
    <property type="component" value="Unassembled WGS sequence"/>
</dbReference>
<dbReference type="Gene3D" id="1.10.3550.10">
    <property type="entry name" value="eoxyguanosinetriphosphate triphosphohydrolase domain-like"/>
    <property type="match status" value="1"/>
</dbReference>
<name>A0A955KZQ3_9BACT</name>
<dbReference type="EMBL" id="JAGQLI010000147">
    <property type="protein sequence ID" value="MCA9379338.1"/>
    <property type="molecule type" value="Genomic_DNA"/>
</dbReference>
<protein>
    <submittedName>
        <fullName evidence="1">Deoxyguanosinetriphosphate triphosphohydrolase</fullName>
    </submittedName>
</protein>
<organism evidence="1 2">
    <name type="scientific">Candidatus Dojkabacteria bacterium</name>
    <dbReference type="NCBI Taxonomy" id="2099670"/>
    <lineage>
        <taxon>Bacteria</taxon>
        <taxon>Candidatus Dojkabacteria</taxon>
    </lineage>
</organism>
<dbReference type="AlphaFoldDB" id="A0A955KZQ3"/>
<dbReference type="InterPro" id="IPR027432">
    <property type="entry name" value="dGTP_triphosphohydrolase_C"/>
</dbReference>
<reference evidence="1" key="2">
    <citation type="journal article" date="2021" name="Microbiome">
        <title>Successional dynamics and alternative stable states in a saline activated sludge microbial community over 9 years.</title>
        <authorList>
            <person name="Wang Y."/>
            <person name="Ye J."/>
            <person name="Ju F."/>
            <person name="Liu L."/>
            <person name="Boyd J.A."/>
            <person name="Deng Y."/>
            <person name="Parks D.H."/>
            <person name="Jiang X."/>
            <person name="Yin X."/>
            <person name="Woodcroft B.J."/>
            <person name="Tyson G.W."/>
            <person name="Hugenholtz P."/>
            <person name="Polz M.F."/>
            <person name="Zhang T."/>
        </authorList>
    </citation>
    <scope>NUCLEOTIDE SEQUENCE</scope>
    <source>
        <strain evidence="1">HKST-UBA12</strain>
    </source>
</reference>
<gene>
    <name evidence="1" type="ORF">KC640_02830</name>
</gene>
<evidence type="ECO:0000313" key="2">
    <source>
        <dbReference type="Proteomes" id="UP000760819"/>
    </source>
</evidence>
<evidence type="ECO:0000313" key="1">
    <source>
        <dbReference type="EMBL" id="MCA9379338.1"/>
    </source>
</evidence>
<sequence>FGGLLKAFLLAANNVAEKGDEATTKSQLILSLVPDQFLGTDHKPDKNPYIRTIKITDFVSGMTDSFAVSLYKKLMGISLPGN</sequence>
<accession>A0A955KZQ3</accession>
<comment type="caution">
    <text evidence="1">The sequence shown here is derived from an EMBL/GenBank/DDBJ whole genome shotgun (WGS) entry which is preliminary data.</text>
</comment>
<proteinExistence type="predicted"/>
<feature type="non-terminal residue" evidence="1">
    <location>
        <position position="1"/>
    </location>
</feature>
<reference evidence="1" key="1">
    <citation type="submission" date="2020-04" db="EMBL/GenBank/DDBJ databases">
        <authorList>
            <person name="Zhang T."/>
        </authorList>
    </citation>
    <scope>NUCLEOTIDE SEQUENCE</scope>
    <source>
        <strain evidence="1">HKST-UBA12</strain>
    </source>
</reference>